<feature type="compositionally biased region" description="Basic and acidic residues" evidence="1">
    <location>
        <begin position="138"/>
        <end position="168"/>
    </location>
</feature>
<evidence type="ECO:0000256" key="2">
    <source>
        <dbReference type="SAM" id="Phobius"/>
    </source>
</evidence>
<feature type="region of interest" description="Disordered" evidence="1">
    <location>
        <begin position="45"/>
        <end position="196"/>
    </location>
</feature>
<feature type="transmembrane region" description="Helical" evidence="2">
    <location>
        <begin position="197"/>
        <end position="216"/>
    </location>
</feature>
<reference evidence="4 5" key="1">
    <citation type="submission" date="2017-06" db="EMBL/GenBank/DDBJ databases">
        <title>Comparative genomic analysis of Ambrosia Fusariam Clade fungi.</title>
        <authorList>
            <person name="Stajich J.E."/>
            <person name="Carrillo J."/>
            <person name="Kijimoto T."/>
            <person name="Eskalen A."/>
            <person name="O'Donnell K."/>
            <person name="Kasson M."/>
        </authorList>
    </citation>
    <scope>NUCLEOTIDE SEQUENCE [LARGE SCALE GENOMIC DNA]</scope>
    <source>
        <strain evidence="4 5">NRRL62606</strain>
    </source>
</reference>
<feature type="compositionally biased region" description="Low complexity" evidence="1">
    <location>
        <begin position="100"/>
        <end position="109"/>
    </location>
</feature>
<keyword evidence="3" id="KW-0732">Signal</keyword>
<comment type="caution">
    <text evidence="4">The sequence shown here is derived from an EMBL/GenBank/DDBJ whole genome shotgun (WGS) entry which is preliminary data.</text>
</comment>
<name>A0A428QN44_9HYPO</name>
<keyword evidence="5" id="KW-1185">Reference proteome</keyword>
<protein>
    <submittedName>
        <fullName evidence="4">Uncharacterized protein</fullName>
    </submittedName>
</protein>
<feature type="compositionally biased region" description="Polar residues" evidence="1">
    <location>
        <begin position="169"/>
        <end position="196"/>
    </location>
</feature>
<sequence>MVLLSSQFSYILAGLFSAGVVFTAPTAPLPSNTISFALGVAAYRPVTQRPPPSQPNTDPANRPPPASPATPYTPPQNWRQPPKPDQGGGSGPPGDPEPTTPSYSGSSTYRLTKEEKIPSTNGGQGTSTNKEQGTSTSKQEDTSTNKQEDTSTTKQEDTSTDKQEDTSTNKEGTATNKQEGTSTTTELKPSESASTSIFASIPTIFGAITAVIVWLLI</sequence>
<organism evidence="4 5">
    <name type="scientific">Fusarium floridanum</name>
    <dbReference type="NCBI Taxonomy" id="1325733"/>
    <lineage>
        <taxon>Eukaryota</taxon>
        <taxon>Fungi</taxon>
        <taxon>Dikarya</taxon>
        <taxon>Ascomycota</taxon>
        <taxon>Pezizomycotina</taxon>
        <taxon>Sordariomycetes</taxon>
        <taxon>Hypocreomycetidae</taxon>
        <taxon>Hypocreales</taxon>
        <taxon>Nectriaceae</taxon>
        <taxon>Fusarium</taxon>
        <taxon>Fusarium solani species complex</taxon>
    </lineage>
</organism>
<gene>
    <name evidence="4" type="ORF">CEP51_012777</name>
</gene>
<evidence type="ECO:0000256" key="3">
    <source>
        <dbReference type="SAM" id="SignalP"/>
    </source>
</evidence>
<dbReference type="AlphaFoldDB" id="A0A428QN44"/>
<keyword evidence="2" id="KW-0812">Transmembrane</keyword>
<accession>A0A428QN44</accession>
<feature type="signal peptide" evidence="3">
    <location>
        <begin position="1"/>
        <end position="23"/>
    </location>
</feature>
<dbReference type="EMBL" id="NKCL01000495">
    <property type="protein sequence ID" value="RSL66700.1"/>
    <property type="molecule type" value="Genomic_DNA"/>
</dbReference>
<keyword evidence="2" id="KW-0472">Membrane</keyword>
<dbReference type="Proteomes" id="UP000287972">
    <property type="component" value="Unassembled WGS sequence"/>
</dbReference>
<feature type="compositionally biased region" description="Pro residues" evidence="1">
    <location>
        <begin position="61"/>
        <end position="74"/>
    </location>
</feature>
<keyword evidence="2" id="KW-1133">Transmembrane helix</keyword>
<feature type="chain" id="PRO_5019244918" evidence="3">
    <location>
        <begin position="24"/>
        <end position="217"/>
    </location>
</feature>
<feature type="compositionally biased region" description="Polar residues" evidence="1">
    <location>
        <begin position="118"/>
        <end position="137"/>
    </location>
</feature>
<evidence type="ECO:0000313" key="4">
    <source>
        <dbReference type="EMBL" id="RSL66700.1"/>
    </source>
</evidence>
<evidence type="ECO:0000256" key="1">
    <source>
        <dbReference type="SAM" id="MobiDB-lite"/>
    </source>
</evidence>
<proteinExistence type="predicted"/>
<evidence type="ECO:0000313" key="5">
    <source>
        <dbReference type="Proteomes" id="UP000287972"/>
    </source>
</evidence>